<feature type="transmembrane region" description="Helical" evidence="1">
    <location>
        <begin position="73"/>
        <end position="90"/>
    </location>
</feature>
<dbReference type="Pfam" id="PF10086">
    <property type="entry name" value="YhfC"/>
    <property type="match status" value="1"/>
</dbReference>
<keyword evidence="2" id="KW-0482">Metalloprotease</keyword>
<dbReference type="GO" id="GO:0008237">
    <property type="term" value="F:metallopeptidase activity"/>
    <property type="evidence" value="ECO:0007669"/>
    <property type="project" value="UniProtKB-KW"/>
</dbReference>
<keyword evidence="1" id="KW-0812">Transmembrane</keyword>
<evidence type="ECO:0000313" key="3">
    <source>
        <dbReference type="Proteomes" id="UP001141183"/>
    </source>
</evidence>
<dbReference type="InterPro" id="IPR011397">
    <property type="entry name" value="YhfC"/>
</dbReference>
<feature type="transmembrane region" description="Helical" evidence="1">
    <location>
        <begin position="6"/>
        <end position="27"/>
    </location>
</feature>
<organism evidence="2 3">
    <name type="scientific">Clostridium tertium</name>
    <dbReference type="NCBI Taxonomy" id="1559"/>
    <lineage>
        <taxon>Bacteria</taxon>
        <taxon>Bacillati</taxon>
        <taxon>Bacillota</taxon>
        <taxon>Clostridia</taxon>
        <taxon>Eubacteriales</taxon>
        <taxon>Clostridiaceae</taxon>
        <taxon>Clostridium</taxon>
    </lineage>
</organism>
<sequence length="266" mass="29809">MVSSLSIIFMVFSFLVSVLLPIVGVIFLKRKYNVSLKVFFIGAAAFFISVQILEAPIHSYFLKLNSTTSEFLLSTPIAYMLYGGLMAGIFEETARLISFKFIIKDRDLMSGVTYGLGHGGIEAILIGGISSINSIVYSTLINKGGFQSIMEGLMIPKEVISATYDQFVNSSSIMWAMPGIERIFAMMIHMSLSVIILYAVKERKYIYYVLAILIHAVINFPAALYQVGAIKNIFMVEGILFITVLILVLYIFKIFIKKFNDYNEIL</sequence>
<name>A0A9X3XS41_9CLOT</name>
<dbReference type="EMBL" id="JAMRYU010000027">
    <property type="protein sequence ID" value="MDC4242277.1"/>
    <property type="molecule type" value="Genomic_DNA"/>
</dbReference>
<keyword evidence="2" id="KW-0645">Protease</keyword>
<feature type="transmembrane region" description="Helical" evidence="1">
    <location>
        <begin position="207"/>
        <end position="227"/>
    </location>
</feature>
<reference evidence="2" key="1">
    <citation type="submission" date="2022-05" db="EMBL/GenBank/DDBJ databases">
        <title>Draft genome sequence of Clostridium tertium strain CP3 isolated from Peru.</title>
        <authorList>
            <person name="Hurtado R."/>
            <person name="Lima L."/>
            <person name="Sousa T."/>
            <person name="Jaiswal A.K."/>
            <person name="Tiwari S."/>
            <person name="Maturrano L."/>
            <person name="Brenig B."/>
            <person name="Azevedo V."/>
        </authorList>
    </citation>
    <scope>NUCLEOTIDE SEQUENCE</scope>
    <source>
        <strain evidence="2">CP3</strain>
    </source>
</reference>
<evidence type="ECO:0000313" key="2">
    <source>
        <dbReference type="EMBL" id="MDC4242277.1"/>
    </source>
</evidence>
<evidence type="ECO:0000256" key="1">
    <source>
        <dbReference type="SAM" id="Phobius"/>
    </source>
</evidence>
<keyword evidence="2" id="KW-0378">Hydrolase</keyword>
<feature type="transmembrane region" description="Helical" evidence="1">
    <location>
        <begin position="34"/>
        <end position="53"/>
    </location>
</feature>
<feature type="transmembrane region" description="Helical" evidence="1">
    <location>
        <begin position="111"/>
        <end position="132"/>
    </location>
</feature>
<protein>
    <submittedName>
        <fullName evidence="2">YhfC family intramembrane metalloprotease</fullName>
    </submittedName>
</protein>
<feature type="transmembrane region" description="Helical" evidence="1">
    <location>
        <begin position="233"/>
        <end position="252"/>
    </location>
</feature>
<dbReference type="AlphaFoldDB" id="A0A9X3XS41"/>
<gene>
    <name evidence="2" type="ORF">NE398_19285</name>
</gene>
<keyword evidence="3" id="KW-1185">Reference proteome</keyword>
<comment type="caution">
    <text evidence="2">The sequence shown here is derived from an EMBL/GenBank/DDBJ whole genome shotgun (WGS) entry which is preliminary data.</text>
</comment>
<accession>A0A9X3XS41</accession>
<dbReference type="Proteomes" id="UP001141183">
    <property type="component" value="Unassembled WGS sequence"/>
</dbReference>
<proteinExistence type="predicted"/>
<dbReference type="PIRSF" id="PIRSF033101">
    <property type="entry name" value="UCP033101"/>
    <property type="match status" value="1"/>
</dbReference>
<feature type="transmembrane region" description="Helical" evidence="1">
    <location>
        <begin position="183"/>
        <end position="200"/>
    </location>
</feature>
<keyword evidence="1" id="KW-0472">Membrane</keyword>
<keyword evidence="1" id="KW-1133">Transmembrane helix</keyword>
<dbReference type="RefSeq" id="WP_097033654.1">
    <property type="nucleotide sequence ID" value="NZ_CAXSLY010000006.1"/>
</dbReference>